<sequence>MTKRSLPAKQGPQHLALQTIELLESSLHYPGEHPPFNSFHFDIHITSKADDEKSQVWVIVKIVVYHENMTQQLGSLAVNCIFTMSNFPEVVRLNAAGQPDMPDELVETLHSTALSTTRGVMFATFRGTFLHHAVLPLIAPGSVTEDKK</sequence>
<organism evidence="1 2">
    <name type="scientific">Chitinophaga qingshengii</name>
    <dbReference type="NCBI Taxonomy" id="1569794"/>
    <lineage>
        <taxon>Bacteria</taxon>
        <taxon>Pseudomonadati</taxon>
        <taxon>Bacteroidota</taxon>
        <taxon>Chitinophagia</taxon>
        <taxon>Chitinophagales</taxon>
        <taxon>Chitinophagaceae</taxon>
        <taxon>Chitinophaga</taxon>
    </lineage>
</organism>
<protein>
    <recommendedName>
        <fullName evidence="3">Preprotein translocase subunit SecB</fullName>
    </recommendedName>
</protein>
<reference evidence="1 2" key="1">
    <citation type="submission" date="2020-09" db="EMBL/GenBank/DDBJ databases">
        <title>Genome sequences of type strains of Chitinophaga qingshengii and Chitinophaga varians.</title>
        <authorList>
            <person name="Kittiwongwattana C."/>
        </authorList>
    </citation>
    <scope>NUCLEOTIDE SEQUENCE [LARGE SCALE GENOMIC DNA]</scope>
    <source>
        <strain evidence="1 2">JCM 30026</strain>
    </source>
</reference>
<gene>
    <name evidence="1" type="ORF">ICL07_23680</name>
</gene>
<accession>A0ABR7TSF4</accession>
<evidence type="ECO:0000313" key="1">
    <source>
        <dbReference type="EMBL" id="MBC9933412.1"/>
    </source>
</evidence>
<dbReference type="RefSeq" id="WP_188090517.1">
    <property type="nucleotide sequence ID" value="NZ_JACVFC010000003.1"/>
</dbReference>
<dbReference type="EMBL" id="JACVFC010000003">
    <property type="protein sequence ID" value="MBC9933412.1"/>
    <property type="molecule type" value="Genomic_DNA"/>
</dbReference>
<proteinExistence type="predicted"/>
<evidence type="ECO:0000313" key="2">
    <source>
        <dbReference type="Proteomes" id="UP000659124"/>
    </source>
</evidence>
<name>A0ABR7TSF4_9BACT</name>
<comment type="caution">
    <text evidence="1">The sequence shown here is derived from an EMBL/GenBank/DDBJ whole genome shotgun (WGS) entry which is preliminary data.</text>
</comment>
<evidence type="ECO:0008006" key="3">
    <source>
        <dbReference type="Google" id="ProtNLM"/>
    </source>
</evidence>
<dbReference type="Proteomes" id="UP000659124">
    <property type="component" value="Unassembled WGS sequence"/>
</dbReference>
<keyword evidence="2" id="KW-1185">Reference proteome</keyword>